<keyword evidence="1" id="KW-0812">Transmembrane</keyword>
<name>A0A443P719_9MAGN</name>
<dbReference type="AlphaFoldDB" id="A0A443P719"/>
<reference evidence="2 3" key="1">
    <citation type="journal article" date="2019" name="Nat. Plants">
        <title>Stout camphor tree genome fills gaps in understanding of flowering plant genome evolution.</title>
        <authorList>
            <person name="Chaw S.M."/>
            <person name="Liu Y.C."/>
            <person name="Wu Y.W."/>
            <person name="Wang H.Y."/>
            <person name="Lin C.I."/>
            <person name="Wu C.S."/>
            <person name="Ke H.M."/>
            <person name="Chang L.Y."/>
            <person name="Hsu C.Y."/>
            <person name="Yang H.T."/>
            <person name="Sudianto E."/>
            <person name="Hsu M.H."/>
            <person name="Wu K.P."/>
            <person name="Wang L.N."/>
            <person name="Leebens-Mack J.H."/>
            <person name="Tsai I.J."/>
        </authorList>
    </citation>
    <scope>NUCLEOTIDE SEQUENCE [LARGE SCALE GENOMIC DNA]</scope>
    <source>
        <strain evidence="3">cv. Chaw 1501</strain>
        <tissue evidence="2">Young leaves</tissue>
    </source>
</reference>
<accession>A0A443P719</accession>
<proteinExistence type="predicted"/>
<dbReference type="PANTHER" id="PTHR34953:SF1">
    <property type="entry name" value="ALPHA_BETA HYDROLASE RELATED PROTEIN"/>
    <property type="match status" value="1"/>
</dbReference>
<dbReference type="OrthoDB" id="1914191at2759"/>
<keyword evidence="1" id="KW-0472">Membrane</keyword>
<feature type="transmembrane region" description="Helical" evidence="1">
    <location>
        <begin position="74"/>
        <end position="95"/>
    </location>
</feature>
<protein>
    <submittedName>
        <fullName evidence="2">Putative MENTAL domain-containing protein</fullName>
    </submittedName>
</protein>
<evidence type="ECO:0000313" key="2">
    <source>
        <dbReference type="EMBL" id="RWR86575.1"/>
    </source>
</evidence>
<feature type="transmembrane region" description="Helical" evidence="1">
    <location>
        <begin position="150"/>
        <end position="171"/>
    </location>
</feature>
<dbReference type="EMBL" id="QPKB01000006">
    <property type="protein sequence ID" value="RWR86575.1"/>
    <property type="molecule type" value="Genomic_DNA"/>
</dbReference>
<evidence type="ECO:0000256" key="1">
    <source>
        <dbReference type="SAM" id="Phobius"/>
    </source>
</evidence>
<keyword evidence="3" id="KW-1185">Reference proteome</keyword>
<dbReference type="STRING" id="337451.A0A443P719"/>
<dbReference type="PANTHER" id="PTHR34953">
    <property type="entry name" value="ALPHA/BETA HYDROLASE RELATED PROTEIN"/>
    <property type="match status" value="1"/>
</dbReference>
<gene>
    <name evidence="2" type="ORF">CKAN_01548000</name>
</gene>
<evidence type="ECO:0000313" key="3">
    <source>
        <dbReference type="Proteomes" id="UP000283530"/>
    </source>
</evidence>
<sequence length="218" mass="24319">MGFSKEKKPNKILRGLKTLFFLINMLVSLLLFSAPVILVVTDALIPSALLSAFISPLSSDTLYSLLRNYDFQASIVDIPLISIARSLVIICVYSVCDGPKLSHGPYLGVTTLCSLISVAFVSLKACVYGGKINGGKSLMMRFQRPDLDVWATEAMFLCSLILAVGHILVAYRTSCRERRKLLVYRIDLEAVSAFKKGFHMYQKVLQQDMGNCKEPQRW</sequence>
<feature type="transmembrane region" description="Helical" evidence="1">
    <location>
        <begin position="107"/>
        <end position="130"/>
    </location>
</feature>
<dbReference type="Proteomes" id="UP000283530">
    <property type="component" value="Unassembled WGS sequence"/>
</dbReference>
<comment type="caution">
    <text evidence="2">The sequence shown here is derived from an EMBL/GenBank/DDBJ whole genome shotgun (WGS) entry which is preliminary data.</text>
</comment>
<feature type="transmembrane region" description="Helical" evidence="1">
    <location>
        <begin position="21"/>
        <end position="54"/>
    </location>
</feature>
<organism evidence="2 3">
    <name type="scientific">Cinnamomum micranthum f. kanehirae</name>
    <dbReference type="NCBI Taxonomy" id="337451"/>
    <lineage>
        <taxon>Eukaryota</taxon>
        <taxon>Viridiplantae</taxon>
        <taxon>Streptophyta</taxon>
        <taxon>Embryophyta</taxon>
        <taxon>Tracheophyta</taxon>
        <taxon>Spermatophyta</taxon>
        <taxon>Magnoliopsida</taxon>
        <taxon>Magnoliidae</taxon>
        <taxon>Laurales</taxon>
        <taxon>Lauraceae</taxon>
        <taxon>Cinnamomum</taxon>
    </lineage>
</organism>
<keyword evidence="1" id="KW-1133">Transmembrane helix</keyword>